<comment type="caution">
    <text evidence="2">The sequence shown here is derived from an EMBL/GenBank/DDBJ whole genome shotgun (WGS) entry which is preliminary data.</text>
</comment>
<evidence type="ECO:0000313" key="3">
    <source>
        <dbReference type="Proteomes" id="UP000532440"/>
    </source>
</evidence>
<dbReference type="PROSITE" id="PS50801">
    <property type="entry name" value="STAS"/>
    <property type="match status" value="1"/>
</dbReference>
<gene>
    <name evidence="2" type="ORF">HNQ70_003110</name>
</gene>
<dbReference type="InterPro" id="IPR002645">
    <property type="entry name" value="STAS_dom"/>
</dbReference>
<accession>A0A7W8HJL1</accession>
<organism evidence="2 3">
    <name type="scientific">Quisquiliibacterium transsilvanicum</name>
    <dbReference type="NCBI Taxonomy" id="1549638"/>
    <lineage>
        <taxon>Bacteria</taxon>
        <taxon>Pseudomonadati</taxon>
        <taxon>Pseudomonadota</taxon>
        <taxon>Betaproteobacteria</taxon>
        <taxon>Burkholderiales</taxon>
        <taxon>Burkholderiaceae</taxon>
        <taxon>Quisquiliibacterium</taxon>
    </lineage>
</organism>
<feature type="domain" description="STAS" evidence="1">
    <location>
        <begin position="6"/>
        <end position="93"/>
    </location>
</feature>
<name>A0A7W8HJL1_9BURK</name>
<dbReference type="RefSeq" id="WP_246435001.1">
    <property type="nucleotide sequence ID" value="NZ_BAABEW010000007.1"/>
</dbReference>
<reference evidence="2 3" key="1">
    <citation type="submission" date="2020-08" db="EMBL/GenBank/DDBJ databases">
        <title>Genomic Encyclopedia of Type Strains, Phase IV (KMG-IV): sequencing the most valuable type-strain genomes for metagenomic binning, comparative biology and taxonomic classification.</title>
        <authorList>
            <person name="Goeker M."/>
        </authorList>
    </citation>
    <scope>NUCLEOTIDE SEQUENCE [LARGE SCALE GENOMIC DNA]</scope>
    <source>
        <strain evidence="2 3">DSM 29781</strain>
    </source>
</reference>
<dbReference type="Pfam" id="PF13466">
    <property type="entry name" value="STAS_2"/>
    <property type="match status" value="1"/>
</dbReference>
<keyword evidence="3" id="KW-1185">Reference proteome</keyword>
<dbReference type="EMBL" id="JACHGB010000006">
    <property type="protein sequence ID" value="MBB5273082.1"/>
    <property type="molecule type" value="Genomic_DNA"/>
</dbReference>
<dbReference type="InterPro" id="IPR036513">
    <property type="entry name" value="STAS_dom_sf"/>
</dbReference>
<protein>
    <submittedName>
        <fullName evidence="2">ABC-type transporter Mla MlaB component</fullName>
    </submittedName>
</protein>
<evidence type="ECO:0000313" key="2">
    <source>
        <dbReference type="EMBL" id="MBB5273082.1"/>
    </source>
</evidence>
<dbReference type="InterPro" id="IPR058548">
    <property type="entry name" value="MlaB-like_STAS"/>
</dbReference>
<dbReference type="SUPFAM" id="SSF52091">
    <property type="entry name" value="SpoIIaa-like"/>
    <property type="match status" value="1"/>
</dbReference>
<dbReference type="Gene3D" id="3.30.750.24">
    <property type="entry name" value="STAS domain"/>
    <property type="match status" value="1"/>
</dbReference>
<proteinExistence type="predicted"/>
<evidence type="ECO:0000259" key="1">
    <source>
        <dbReference type="PROSITE" id="PS50801"/>
    </source>
</evidence>
<sequence>MATPEVLRMPAQVTLQTAPAVLEAAAAALAAGGREIDLADCSDFDSSLIAVLLELSRRAGAGAAAPLGLRNVPPNLRKLAALYGVDEILFERN</sequence>
<dbReference type="Proteomes" id="UP000532440">
    <property type="component" value="Unassembled WGS sequence"/>
</dbReference>
<dbReference type="AlphaFoldDB" id="A0A7W8HJL1"/>